<comment type="caution">
    <text evidence="2">The sequence shown here is derived from an EMBL/GenBank/DDBJ whole genome shotgun (WGS) entry which is preliminary data.</text>
</comment>
<dbReference type="InterPro" id="IPR021213">
    <property type="entry name" value="DUF2567"/>
</dbReference>
<dbReference type="Proteomes" id="UP000078396">
    <property type="component" value="Unassembled WGS sequence"/>
</dbReference>
<proteinExistence type="predicted"/>
<name>A0A178LMC8_MYCIR</name>
<reference evidence="2 3" key="1">
    <citation type="submission" date="2016-04" db="EMBL/GenBank/DDBJ databases">
        <title>Draft Genome Sequences of Staphylococcus capitis Strain H36, S. capitis Strain H65, S. cohnii Strain H62, S. hominis Strain H69, Mycobacterium iranicum Strain H39, Plantibacter sp. Strain H53, Pseudomonas oryzihabitans Strain H72, and Microbacterium sp. Strain H83, isolated from residential settings.</title>
        <authorList>
            <person name="Lymperopoulou D."/>
            <person name="Adams R.I."/>
            <person name="Lindow S."/>
            <person name="Coil D.A."/>
            <person name="Jospin G."/>
            <person name="Eisen J.A."/>
        </authorList>
    </citation>
    <scope>NUCLEOTIDE SEQUENCE [LARGE SCALE GENOMIC DNA]</scope>
    <source>
        <strain evidence="2 3">H39</strain>
    </source>
</reference>
<evidence type="ECO:0000313" key="3">
    <source>
        <dbReference type="Proteomes" id="UP000078396"/>
    </source>
</evidence>
<organism evidence="2 3">
    <name type="scientific">Mycolicibacterium iranicum</name>
    <name type="common">Mycobacterium iranicum</name>
    <dbReference type="NCBI Taxonomy" id="912594"/>
    <lineage>
        <taxon>Bacteria</taxon>
        <taxon>Bacillati</taxon>
        <taxon>Actinomycetota</taxon>
        <taxon>Actinomycetes</taxon>
        <taxon>Mycobacteriales</taxon>
        <taxon>Mycobacteriaceae</taxon>
        <taxon>Mycolicibacterium</taxon>
    </lineage>
</organism>
<evidence type="ECO:0000313" key="2">
    <source>
        <dbReference type="EMBL" id="OAN31440.1"/>
    </source>
</evidence>
<gene>
    <name evidence="2" type="ORF">A4X20_29125</name>
</gene>
<keyword evidence="1" id="KW-0472">Membrane</keyword>
<evidence type="ECO:0008006" key="4">
    <source>
        <dbReference type="Google" id="ProtNLM"/>
    </source>
</evidence>
<dbReference type="OrthoDB" id="4761780at2"/>
<feature type="transmembrane region" description="Helical" evidence="1">
    <location>
        <begin position="151"/>
        <end position="177"/>
    </location>
</feature>
<dbReference type="AlphaFoldDB" id="A0A178LMC8"/>
<feature type="transmembrane region" description="Helical" evidence="1">
    <location>
        <begin position="100"/>
        <end position="121"/>
    </location>
</feature>
<dbReference type="eggNOG" id="ENOG50325BP">
    <property type="taxonomic scope" value="Bacteria"/>
</dbReference>
<protein>
    <recommendedName>
        <fullName evidence="4">DUF2567 domain-containing protein</fullName>
    </recommendedName>
</protein>
<dbReference type="STRING" id="912594.AWC12_17385"/>
<dbReference type="RefSeq" id="WP_064284634.1">
    <property type="nucleotide sequence ID" value="NZ_LWCS01000058.1"/>
</dbReference>
<dbReference type="EMBL" id="LWCS01000058">
    <property type="protein sequence ID" value="OAN31440.1"/>
    <property type="molecule type" value="Genomic_DNA"/>
</dbReference>
<dbReference type="Pfam" id="PF10821">
    <property type="entry name" value="DUF2567"/>
    <property type="match status" value="1"/>
</dbReference>
<keyword evidence="1" id="KW-1133">Transmembrane helix</keyword>
<feature type="transmembrane region" description="Helical" evidence="1">
    <location>
        <begin position="15"/>
        <end position="37"/>
    </location>
</feature>
<accession>A0A178LMC8</accession>
<sequence length="218" mass="22390">MTAPAQAPDVPRNKALVSVVLALAAAGALVGALWAWLAPPINGVIALTRSGERVKAYLGAESDNWFTSAFLVVGMLSVLAVVAAVVVWQWKSHRGPAMAAALSIGSVAAATTAVGVGALLARLRYGTIDLAAAPVTEEQRVYYITEAPSVFFGYSAAQIAATLLFPAAVAATVYLLAAVASSRDDLGAWPPIEYQYPPIGRIETAADAPPAAPVPPSP</sequence>
<evidence type="ECO:0000256" key="1">
    <source>
        <dbReference type="SAM" id="Phobius"/>
    </source>
</evidence>
<feature type="transmembrane region" description="Helical" evidence="1">
    <location>
        <begin position="65"/>
        <end position="88"/>
    </location>
</feature>
<keyword evidence="1" id="KW-0812">Transmembrane</keyword>